<keyword evidence="2" id="KW-1185">Reference proteome</keyword>
<dbReference type="OrthoDB" id="1027501at2759"/>
<evidence type="ECO:0000313" key="2">
    <source>
        <dbReference type="Proteomes" id="UP000489600"/>
    </source>
</evidence>
<comment type="caution">
    <text evidence="1">The sequence shown here is derived from an EMBL/GenBank/DDBJ whole genome shotgun (WGS) entry which is preliminary data.</text>
</comment>
<organism evidence="1 2">
    <name type="scientific">Arabis nemorensis</name>
    <dbReference type="NCBI Taxonomy" id="586526"/>
    <lineage>
        <taxon>Eukaryota</taxon>
        <taxon>Viridiplantae</taxon>
        <taxon>Streptophyta</taxon>
        <taxon>Embryophyta</taxon>
        <taxon>Tracheophyta</taxon>
        <taxon>Spermatophyta</taxon>
        <taxon>Magnoliopsida</taxon>
        <taxon>eudicotyledons</taxon>
        <taxon>Gunneridae</taxon>
        <taxon>Pentapetalae</taxon>
        <taxon>rosids</taxon>
        <taxon>malvids</taxon>
        <taxon>Brassicales</taxon>
        <taxon>Brassicaceae</taxon>
        <taxon>Arabideae</taxon>
        <taxon>Arabis</taxon>
    </lineage>
</organism>
<proteinExistence type="predicted"/>
<dbReference type="EMBL" id="CABITT030000002">
    <property type="protein sequence ID" value="VVA93553.1"/>
    <property type="molecule type" value="Genomic_DNA"/>
</dbReference>
<sequence length="151" mass="17387">MSLKRVCEMEFRYNIPPEPLWGCLLDTMTRLSNMTPSDIVPTLIESNPPMRNPQLLLQHMTIVSMYPEGKLLKQRFTISVFLEGYKLINATTRVRMRSGNPPSSIVDCSVEYEKSGPEFKDLEVVEIMKKHLNDIAYHTGYWEAHIKPSGK</sequence>
<accession>A0A565AWY4</accession>
<name>A0A565AWY4_9BRAS</name>
<evidence type="ECO:0000313" key="1">
    <source>
        <dbReference type="EMBL" id="VVA93553.1"/>
    </source>
</evidence>
<dbReference type="AlphaFoldDB" id="A0A565AWY4"/>
<dbReference type="Proteomes" id="UP000489600">
    <property type="component" value="Unassembled WGS sequence"/>
</dbReference>
<dbReference type="SUPFAM" id="SSF55961">
    <property type="entry name" value="Bet v1-like"/>
    <property type="match status" value="1"/>
</dbReference>
<reference evidence="1" key="1">
    <citation type="submission" date="2019-07" db="EMBL/GenBank/DDBJ databases">
        <authorList>
            <person name="Dittberner H."/>
        </authorList>
    </citation>
    <scope>NUCLEOTIDE SEQUENCE [LARGE SCALE GENOMIC DNA]</scope>
</reference>
<protein>
    <recommendedName>
        <fullName evidence="3">Bet v I/Major latex protein domain-containing protein</fullName>
    </recommendedName>
</protein>
<evidence type="ECO:0008006" key="3">
    <source>
        <dbReference type="Google" id="ProtNLM"/>
    </source>
</evidence>
<gene>
    <name evidence="1" type="ORF">ANE_LOCUS3998</name>
</gene>